<evidence type="ECO:0000256" key="1">
    <source>
        <dbReference type="ARBA" id="ARBA00008584"/>
    </source>
</evidence>
<dbReference type="InterPro" id="IPR049884">
    <property type="entry name" value="Scytalone_dh"/>
</dbReference>
<dbReference type="HOGENOM" id="CLU_101889_0_0_1"/>
<dbReference type="STRING" id="1016849.A0A0D1WQV3"/>
<dbReference type="GO" id="GO:0016829">
    <property type="term" value="F:lyase activity"/>
    <property type="evidence" value="ECO:0007669"/>
    <property type="project" value="UniProtKB-KW"/>
</dbReference>
<accession>A0A0D1WQV3</accession>
<keyword evidence="4" id="KW-0472">Membrane</keyword>
<dbReference type="AlphaFoldDB" id="A0A0D1WQV3"/>
<dbReference type="InterPro" id="IPR032710">
    <property type="entry name" value="NTF2-like_dom_sf"/>
</dbReference>
<dbReference type="Pfam" id="PF02982">
    <property type="entry name" value="Scytalone_dh"/>
    <property type="match status" value="1"/>
</dbReference>
<evidence type="ECO:0000313" key="7">
    <source>
        <dbReference type="Proteomes" id="UP000053599"/>
    </source>
</evidence>
<feature type="transmembrane region" description="Helical" evidence="4">
    <location>
        <begin position="14"/>
        <end position="35"/>
    </location>
</feature>
<dbReference type="EMBL" id="KN846954">
    <property type="protein sequence ID" value="KIV77451.1"/>
    <property type="molecule type" value="Genomic_DNA"/>
</dbReference>
<keyword evidence="2" id="KW-0456">Lyase</keyword>
<feature type="domain" description="Scytalone dehydratase-like" evidence="5">
    <location>
        <begin position="47"/>
        <end position="204"/>
    </location>
</feature>
<evidence type="ECO:0000256" key="2">
    <source>
        <dbReference type="ARBA" id="ARBA00023239"/>
    </source>
</evidence>
<gene>
    <name evidence="6" type="ORF">PV11_09245</name>
</gene>
<dbReference type="Gene3D" id="3.10.450.50">
    <property type="match status" value="1"/>
</dbReference>
<protein>
    <recommendedName>
        <fullName evidence="5">Scytalone dehydratase-like domain-containing protein</fullName>
    </recommendedName>
</protein>
<feature type="region of interest" description="Disordered" evidence="3">
    <location>
        <begin position="204"/>
        <end position="227"/>
    </location>
</feature>
<dbReference type="SUPFAM" id="SSF54427">
    <property type="entry name" value="NTF2-like"/>
    <property type="match status" value="1"/>
</dbReference>
<keyword evidence="4" id="KW-0812">Transmembrane</keyword>
<evidence type="ECO:0000256" key="3">
    <source>
        <dbReference type="SAM" id="MobiDB-lite"/>
    </source>
</evidence>
<evidence type="ECO:0000259" key="5">
    <source>
        <dbReference type="Pfam" id="PF02982"/>
    </source>
</evidence>
<comment type="similarity">
    <text evidence="1">Belongs to the scytalone dehydratase family.</text>
</comment>
<name>A0A0D1WQV3_9EURO</name>
<reference evidence="6 7" key="1">
    <citation type="submission" date="2015-01" db="EMBL/GenBank/DDBJ databases">
        <title>The Genome Sequence of Exophiala sideris CBS121828.</title>
        <authorList>
            <consortium name="The Broad Institute Genomics Platform"/>
            <person name="Cuomo C."/>
            <person name="de Hoog S."/>
            <person name="Gorbushina A."/>
            <person name="Stielow B."/>
            <person name="Teixiera M."/>
            <person name="Abouelleil A."/>
            <person name="Chapman S.B."/>
            <person name="Priest M."/>
            <person name="Young S.K."/>
            <person name="Wortman J."/>
            <person name="Nusbaum C."/>
            <person name="Birren B."/>
        </authorList>
    </citation>
    <scope>NUCLEOTIDE SEQUENCE [LARGE SCALE GENOMIC DNA]</scope>
    <source>
        <strain evidence="6 7">CBS 121828</strain>
    </source>
</reference>
<evidence type="ECO:0000256" key="4">
    <source>
        <dbReference type="SAM" id="Phobius"/>
    </source>
</evidence>
<evidence type="ECO:0000313" key="6">
    <source>
        <dbReference type="EMBL" id="KIV77451.1"/>
    </source>
</evidence>
<sequence>MRTALVDFLLNTPLLFALVISLAIFLVLFLFIFAIDHFNMASKDKLISWEDYQGCLSAYFEWAESYDSKDWERLRKCIAPTLRIDYRSFLNKLWEAMPADEFVKMVSDPKVLGDPLLMTQHFCGASKWEKVSDTEIIGHHQLRVPHQKYTDASRAQIKVKGHAHSYNLHWYKKVDGVWKFAGLNPDIRWGEFDFDRVFEEGREELGDKEKAEEADKLAKQAEGVPSK</sequence>
<feature type="compositionally biased region" description="Basic and acidic residues" evidence="3">
    <location>
        <begin position="204"/>
        <end position="219"/>
    </location>
</feature>
<proteinExistence type="inferred from homology"/>
<keyword evidence="4" id="KW-1133">Transmembrane helix</keyword>
<dbReference type="OrthoDB" id="5281072at2759"/>
<organism evidence="6 7">
    <name type="scientific">Exophiala sideris</name>
    <dbReference type="NCBI Taxonomy" id="1016849"/>
    <lineage>
        <taxon>Eukaryota</taxon>
        <taxon>Fungi</taxon>
        <taxon>Dikarya</taxon>
        <taxon>Ascomycota</taxon>
        <taxon>Pezizomycotina</taxon>
        <taxon>Eurotiomycetes</taxon>
        <taxon>Chaetothyriomycetidae</taxon>
        <taxon>Chaetothyriales</taxon>
        <taxon>Herpotrichiellaceae</taxon>
        <taxon>Exophiala</taxon>
    </lineage>
</organism>
<dbReference type="Proteomes" id="UP000053599">
    <property type="component" value="Unassembled WGS sequence"/>
</dbReference>